<protein>
    <submittedName>
        <fullName evidence="3">Uncharacterized protein</fullName>
    </submittedName>
</protein>
<accession>A0A4Y7S678</accession>
<dbReference type="EMBL" id="QPFP01000321">
    <property type="protein sequence ID" value="TEB16758.1"/>
    <property type="molecule type" value="Genomic_DNA"/>
</dbReference>
<keyword evidence="1" id="KW-0175">Coiled coil</keyword>
<reference evidence="3 4" key="1">
    <citation type="journal article" date="2019" name="Nat. Ecol. Evol.">
        <title>Megaphylogeny resolves global patterns of mushroom evolution.</title>
        <authorList>
            <person name="Varga T."/>
            <person name="Krizsan K."/>
            <person name="Foldi C."/>
            <person name="Dima B."/>
            <person name="Sanchez-Garcia M."/>
            <person name="Sanchez-Ramirez S."/>
            <person name="Szollosi G.J."/>
            <person name="Szarkandi J.G."/>
            <person name="Papp V."/>
            <person name="Albert L."/>
            <person name="Andreopoulos W."/>
            <person name="Angelini C."/>
            <person name="Antonin V."/>
            <person name="Barry K.W."/>
            <person name="Bougher N.L."/>
            <person name="Buchanan P."/>
            <person name="Buyck B."/>
            <person name="Bense V."/>
            <person name="Catcheside P."/>
            <person name="Chovatia M."/>
            <person name="Cooper J."/>
            <person name="Damon W."/>
            <person name="Desjardin D."/>
            <person name="Finy P."/>
            <person name="Geml J."/>
            <person name="Haridas S."/>
            <person name="Hughes K."/>
            <person name="Justo A."/>
            <person name="Karasinski D."/>
            <person name="Kautmanova I."/>
            <person name="Kiss B."/>
            <person name="Kocsube S."/>
            <person name="Kotiranta H."/>
            <person name="LaButti K.M."/>
            <person name="Lechner B.E."/>
            <person name="Liimatainen K."/>
            <person name="Lipzen A."/>
            <person name="Lukacs Z."/>
            <person name="Mihaltcheva S."/>
            <person name="Morgado L.N."/>
            <person name="Niskanen T."/>
            <person name="Noordeloos M.E."/>
            <person name="Ohm R.A."/>
            <person name="Ortiz-Santana B."/>
            <person name="Ovrebo C."/>
            <person name="Racz N."/>
            <person name="Riley R."/>
            <person name="Savchenko A."/>
            <person name="Shiryaev A."/>
            <person name="Soop K."/>
            <person name="Spirin V."/>
            <person name="Szebenyi C."/>
            <person name="Tomsovsky M."/>
            <person name="Tulloss R.E."/>
            <person name="Uehling J."/>
            <person name="Grigoriev I.V."/>
            <person name="Vagvolgyi C."/>
            <person name="Papp T."/>
            <person name="Martin F.M."/>
            <person name="Miettinen O."/>
            <person name="Hibbett D.S."/>
            <person name="Nagy L.G."/>
        </authorList>
    </citation>
    <scope>NUCLEOTIDE SEQUENCE [LARGE SCALE GENOMIC DNA]</scope>
    <source>
        <strain evidence="3 4">FP101781</strain>
    </source>
</reference>
<name>A0A4Y7S678_COPMI</name>
<dbReference type="AlphaFoldDB" id="A0A4Y7S678"/>
<evidence type="ECO:0000256" key="1">
    <source>
        <dbReference type="SAM" id="Coils"/>
    </source>
</evidence>
<feature type="region of interest" description="Disordered" evidence="2">
    <location>
        <begin position="74"/>
        <end position="96"/>
    </location>
</feature>
<evidence type="ECO:0000313" key="3">
    <source>
        <dbReference type="EMBL" id="TEB16758.1"/>
    </source>
</evidence>
<keyword evidence="4" id="KW-1185">Reference proteome</keyword>
<feature type="region of interest" description="Disordered" evidence="2">
    <location>
        <begin position="1"/>
        <end position="34"/>
    </location>
</feature>
<organism evidence="3 4">
    <name type="scientific">Coprinellus micaceus</name>
    <name type="common">Glistening ink-cap mushroom</name>
    <name type="synonym">Coprinus micaceus</name>
    <dbReference type="NCBI Taxonomy" id="71717"/>
    <lineage>
        <taxon>Eukaryota</taxon>
        <taxon>Fungi</taxon>
        <taxon>Dikarya</taxon>
        <taxon>Basidiomycota</taxon>
        <taxon>Agaricomycotina</taxon>
        <taxon>Agaricomycetes</taxon>
        <taxon>Agaricomycetidae</taxon>
        <taxon>Agaricales</taxon>
        <taxon>Agaricineae</taxon>
        <taxon>Psathyrellaceae</taxon>
        <taxon>Coprinellus</taxon>
    </lineage>
</organism>
<evidence type="ECO:0000313" key="4">
    <source>
        <dbReference type="Proteomes" id="UP000298030"/>
    </source>
</evidence>
<feature type="compositionally biased region" description="Low complexity" evidence="2">
    <location>
        <begin position="13"/>
        <end position="22"/>
    </location>
</feature>
<sequence>MPKASPSPHYVTPVRSRLIVPSRSPPPLPHKSLSSAKYANAGAYANEGNNIMPLELTAGTPLGSAVGGNHDYNIAKGGRSDASNDSSAHRSPKPSSIALLKSNSKLVMEVESLKLKIQSLERSQGWYRQKAEGKAEKLRDVKVELEEAHNQAIEMEEKVEEMQESVRVLERYRRWWLTEYHSLQALIALIPDRRDVEAIASSADERFRWHYATL</sequence>
<gene>
    <name evidence="3" type="ORF">FA13DRAFT_1804548</name>
</gene>
<feature type="coiled-coil region" evidence="1">
    <location>
        <begin position="103"/>
        <end position="172"/>
    </location>
</feature>
<proteinExistence type="predicted"/>
<comment type="caution">
    <text evidence="3">The sequence shown here is derived from an EMBL/GenBank/DDBJ whole genome shotgun (WGS) entry which is preliminary data.</text>
</comment>
<dbReference type="Proteomes" id="UP000298030">
    <property type="component" value="Unassembled WGS sequence"/>
</dbReference>
<evidence type="ECO:0000256" key="2">
    <source>
        <dbReference type="SAM" id="MobiDB-lite"/>
    </source>
</evidence>